<gene>
    <name evidence="3" type="ORF">JJQ90_25710</name>
</gene>
<evidence type="ECO:0000313" key="4">
    <source>
        <dbReference type="Proteomes" id="UP000689967"/>
    </source>
</evidence>
<comment type="caution">
    <text evidence="3">The sequence shown here is derived from an EMBL/GenBank/DDBJ whole genome shotgun (WGS) entry which is preliminary data.</text>
</comment>
<organism evidence="3 4">
    <name type="scientific">Falsiroseomonas oleicola</name>
    <dbReference type="NCBI Taxonomy" id="2801474"/>
    <lineage>
        <taxon>Bacteria</taxon>
        <taxon>Pseudomonadati</taxon>
        <taxon>Pseudomonadota</taxon>
        <taxon>Alphaproteobacteria</taxon>
        <taxon>Acetobacterales</taxon>
        <taxon>Roseomonadaceae</taxon>
        <taxon>Falsiroseomonas</taxon>
    </lineage>
</organism>
<evidence type="ECO:0000259" key="1">
    <source>
        <dbReference type="Pfam" id="PF00501"/>
    </source>
</evidence>
<keyword evidence="4" id="KW-1185">Reference proteome</keyword>
<dbReference type="InterPro" id="IPR020845">
    <property type="entry name" value="AMP-binding_CS"/>
</dbReference>
<accession>A0ABS6HEH3</accession>
<dbReference type="PANTHER" id="PTHR43201:SF32">
    <property type="entry name" value="2-SUCCINYLBENZOATE--COA LIGASE, CHLOROPLASTIC_PEROXISOMAL"/>
    <property type="match status" value="1"/>
</dbReference>
<dbReference type="PANTHER" id="PTHR43201">
    <property type="entry name" value="ACYL-COA SYNTHETASE"/>
    <property type="match status" value="1"/>
</dbReference>
<dbReference type="PROSITE" id="PS00455">
    <property type="entry name" value="AMP_BINDING"/>
    <property type="match status" value="1"/>
</dbReference>
<dbReference type="Pfam" id="PF13193">
    <property type="entry name" value="AMP-binding_C"/>
    <property type="match status" value="1"/>
</dbReference>
<feature type="domain" description="AMP-binding enzyme C-terminal" evidence="2">
    <location>
        <begin position="415"/>
        <end position="488"/>
    </location>
</feature>
<dbReference type="InterPro" id="IPR000873">
    <property type="entry name" value="AMP-dep_synth/lig_dom"/>
</dbReference>
<sequence>MLLLPLRGVTSSDSRKRGAIKVAEGFLELLRRAVAAEPERVLARSADTSLTLAGLDAQSDALAQAFRSRGVTRGDRVAAVLPNALSSLPVAYAMAKAGIAWVPLNPQLVGDGLRHVLALTRPKLILADTPLDTTAEVLPLAALEAAPGARFAEASPEATEDFAICTTSGTTGPPKGVRVSHRMLRLAGEGVMLVADARDDDVFFMWEPLHHIGGAQMLVAPLLRRVVLHMVPRFSASRFWDEVVAAGATHIHYLGGILQILLKQPPSPKDRAHGVRIAWGGGCPVELWPQVQARFGVNLRECYGMTEASSFSTFNAAGVPGSVGRAMPWFDVSILDAAGNTLPPGARGEIVVRAHEPLALTQGYLDNPEATARALRHGALHTGDSGSLDTDKNLFFHGRMTDSVRVRGENVSAWEVEAVAARHPDVADCAMIGVAAEIGEQEIKLFLQSRDGLALDLAAFSAWLAPRLARHQRPRYLALVDGFARTPSQRIQKFALPVTVQGCFDTAAR</sequence>
<dbReference type="InterPro" id="IPR025110">
    <property type="entry name" value="AMP-bd_C"/>
</dbReference>
<reference evidence="3 4" key="1">
    <citation type="submission" date="2021-01" db="EMBL/GenBank/DDBJ databases">
        <title>Roseomonas sp. nov, a bacterium isolated from an oil production mixture in Yumen Oilfield.</title>
        <authorList>
            <person name="Wu D."/>
        </authorList>
    </citation>
    <scope>NUCLEOTIDE SEQUENCE [LARGE SCALE GENOMIC DNA]</scope>
    <source>
        <strain evidence="3 4">ROY-5-3</strain>
    </source>
</reference>
<dbReference type="EMBL" id="JAERQM010000012">
    <property type="protein sequence ID" value="MBU8547140.1"/>
    <property type="molecule type" value="Genomic_DNA"/>
</dbReference>
<proteinExistence type="predicted"/>
<dbReference type="Pfam" id="PF00501">
    <property type="entry name" value="AMP-binding"/>
    <property type="match status" value="1"/>
</dbReference>
<dbReference type="Proteomes" id="UP000689967">
    <property type="component" value="Unassembled WGS sequence"/>
</dbReference>
<name>A0ABS6HEH3_9PROT</name>
<protein>
    <submittedName>
        <fullName evidence="3">AMP-binding protein</fullName>
    </submittedName>
</protein>
<evidence type="ECO:0000259" key="2">
    <source>
        <dbReference type="Pfam" id="PF13193"/>
    </source>
</evidence>
<feature type="domain" description="AMP-dependent synthetase/ligase" evidence="1">
    <location>
        <begin position="31"/>
        <end position="365"/>
    </location>
</feature>
<evidence type="ECO:0000313" key="3">
    <source>
        <dbReference type="EMBL" id="MBU8547140.1"/>
    </source>
</evidence>